<dbReference type="eggNOG" id="ENOG5034C2X">
    <property type="taxonomic scope" value="Bacteria"/>
</dbReference>
<evidence type="ECO:0000313" key="1">
    <source>
        <dbReference type="EMBL" id="KFI24370.1"/>
    </source>
</evidence>
<gene>
    <name evidence="1" type="ORF">CG50_10535</name>
</gene>
<sequence>MPAKTTPMTGFEANCLAAADHFIACRGSNPATRIRARFDRIDQAEAFAATFGDSRTMIYAVTAEGRSAHIKNA</sequence>
<dbReference type="OrthoDB" id="7872761at2"/>
<name>A0A086XQS0_9RHOB</name>
<dbReference type="RefSeq" id="WP_036640080.1">
    <property type="nucleotide sequence ID" value="NZ_JFZB01000051.1"/>
</dbReference>
<comment type="caution">
    <text evidence="1">The sequence shown here is derived from an EMBL/GenBank/DDBJ whole genome shotgun (WGS) entry which is preliminary data.</text>
</comment>
<dbReference type="AlphaFoldDB" id="A0A086XQS0"/>
<reference evidence="1 2" key="1">
    <citation type="submission" date="2014-03" db="EMBL/GenBank/DDBJ databases">
        <title>Genome of Paenirhodobacter enshiensis DW2-9.</title>
        <authorList>
            <person name="Wang D."/>
            <person name="Wang G."/>
        </authorList>
    </citation>
    <scope>NUCLEOTIDE SEQUENCE [LARGE SCALE GENOMIC DNA]</scope>
    <source>
        <strain evidence="1 2">DW2-9</strain>
    </source>
</reference>
<dbReference type="EMBL" id="JFZB01000051">
    <property type="protein sequence ID" value="KFI24370.1"/>
    <property type="molecule type" value="Genomic_DNA"/>
</dbReference>
<accession>A0A086XQS0</accession>
<proteinExistence type="predicted"/>
<organism evidence="1 2">
    <name type="scientific">Paenirhodobacter enshiensis</name>
    <dbReference type="NCBI Taxonomy" id="1105367"/>
    <lineage>
        <taxon>Bacteria</taxon>
        <taxon>Pseudomonadati</taxon>
        <taxon>Pseudomonadota</taxon>
        <taxon>Alphaproteobacteria</taxon>
        <taxon>Rhodobacterales</taxon>
        <taxon>Rhodobacter group</taxon>
        <taxon>Paenirhodobacter</taxon>
    </lineage>
</organism>
<protein>
    <submittedName>
        <fullName evidence="1">Uncharacterized protein</fullName>
    </submittedName>
</protein>
<evidence type="ECO:0000313" key="2">
    <source>
        <dbReference type="Proteomes" id="UP000028824"/>
    </source>
</evidence>
<dbReference type="Proteomes" id="UP000028824">
    <property type="component" value="Unassembled WGS sequence"/>
</dbReference>
<keyword evidence="2" id="KW-1185">Reference proteome</keyword>
<dbReference type="STRING" id="1105367.CG50_10535"/>